<dbReference type="Pfam" id="PF00502">
    <property type="entry name" value="Phycobilisome"/>
    <property type="match status" value="1"/>
</dbReference>
<protein>
    <submittedName>
        <fullName evidence="4">Allophycocyanin</fullName>
    </submittedName>
</protein>
<dbReference type="InterPro" id="IPR009050">
    <property type="entry name" value="Globin-like_sf"/>
</dbReference>
<evidence type="ECO:0000313" key="5">
    <source>
        <dbReference type="Proteomes" id="UP001268256"/>
    </source>
</evidence>
<evidence type="ECO:0000256" key="2">
    <source>
        <dbReference type="ARBA" id="ARBA00022991"/>
    </source>
</evidence>
<evidence type="ECO:0000256" key="3">
    <source>
        <dbReference type="ARBA" id="ARBA00023307"/>
    </source>
</evidence>
<dbReference type="AlphaFoldDB" id="A0AAE4JX22"/>
<proteinExistence type="inferred from homology"/>
<organism evidence="4 5">
    <name type="scientific">Pseudocalidococcus azoricus BACA0444</name>
    <dbReference type="NCBI Taxonomy" id="2918990"/>
    <lineage>
        <taxon>Bacteria</taxon>
        <taxon>Bacillati</taxon>
        <taxon>Cyanobacteriota</taxon>
        <taxon>Cyanophyceae</taxon>
        <taxon>Acaryochloridales</taxon>
        <taxon>Thermosynechococcaceae</taxon>
        <taxon>Pseudocalidococcus</taxon>
        <taxon>Pseudocalidococcus azoricus</taxon>
    </lineage>
</organism>
<dbReference type="SUPFAM" id="SSF46458">
    <property type="entry name" value="Globin-like"/>
    <property type="match status" value="1"/>
</dbReference>
<dbReference type="RefSeq" id="WP_322878922.1">
    <property type="nucleotide sequence ID" value="NZ_JAVMIP010000015.1"/>
</dbReference>
<evidence type="ECO:0000256" key="1">
    <source>
        <dbReference type="ARBA" id="ARBA00008182"/>
    </source>
</evidence>
<reference evidence="5" key="1">
    <citation type="submission" date="2023-07" db="EMBL/GenBank/DDBJ databases">
        <authorList>
            <person name="Luz R."/>
            <person name="Cordeiro R."/>
            <person name="Fonseca A."/>
            <person name="Goncalves V."/>
        </authorList>
    </citation>
    <scope>NUCLEOTIDE SEQUENCE [LARGE SCALE GENOMIC DNA]</scope>
    <source>
        <strain evidence="5">BACA0444</strain>
    </source>
</reference>
<dbReference type="Proteomes" id="UP001268256">
    <property type="component" value="Unassembled WGS sequence"/>
</dbReference>
<dbReference type="EMBL" id="JAVMIP010000015">
    <property type="protein sequence ID" value="MDS3861686.1"/>
    <property type="molecule type" value="Genomic_DNA"/>
</dbReference>
<accession>A0AAE4JX22</accession>
<comment type="similarity">
    <text evidence="1">Belongs to the phycobiliprotein family.</text>
</comment>
<comment type="caution">
    <text evidence="4">The sequence shown here is derived from an EMBL/GenBank/DDBJ whole genome shotgun (WGS) entry which is preliminary data.</text>
</comment>
<dbReference type="GO" id="GO:0015979">
    <property type="term" value="P:photosynthesis"/>
    <property type="evidence" value="ECO:0007669"/>
    <property type="project" value="InterPro"/>
</dbReference>
<evidence type="ECO:0000313" key="4">
    <source>
        <dbReference type="EMBL" id="MDS3861686.1"/>
    </source>
</evidence>
<dbReference type="InterPro" id="IPR038719">
    <property type="entry name" value="Phycobilisome_asu/bsu_sf"/>
</dbReference>
<sequence>MLTQLDRLTTEADGRFATAAELKFLRDYLDTVNGRVETYQKIGAAADSIVSEIQQRQLSAKSSCYTFSGKDQASICRRDLTNAIRLSATAMLFADLDLLRDGFVLWYRTIVKSFNYSHMAENTYGKQLPDMMKKLLSPLEYTYMQPILSLNHSILSQ</sequence>
<gene>
    <name evidence="4" type="ORF">RIF25_12815</name>
</gene>
<keyword evidence="3" id="KW-0089">Bile pigment</keyword>
<dbReference type="Gene3D" id="1.10.490.20">
    <property type="entry name" value="Phycocyanins"/>
    <property type="match status" value="1"/>
</dbReference>
<dbReference type="InterPro" id="IPR012128">
    <property type="entry name" value="Phycobilisome_asu/bsu"/>
</dbReference>
<dbReference type="CDD" id="cd08919">
    <property type="entry name" value="PBP-like"/>
    <property type="match status" value="1"/>
</dbReference>
<keyword evidence="5" id="KW-1185">Reference proteome</keyword>
<keyword evidence="2" id="KW-0157">Chromophore</keyword>
<name>A0AAE4JX22_9CYAN</name>
<dbReference type="GO" id="GO:0030089">
    <property type="term" value="C:phycobilisome"/>
    <property type="evidence" value="ECO:0007669"/>
    <property type="project" value="InterPro"/>
</dbReference>